<comment type="caution">
    <text evidence="4">The sequence shown here is derived from an EMBL/GenBank/DDBJ whole genome shotgun (WGS) entry which is preliminary data.</text>
</comment>
<dbReference type="PANTHER" id="PTHR33643:SF1">
    <property type="entry name" value="UREASE ACCESSORY PROTEIN D"/>
    <property type="match status" value="1"/>
</dbReference>
<keyword evidence="2 3" id="KW-0143">Chaperone</keyword>
<comment type="similarity">
    <text evidence="1 3">Belongs to the UreD family.</text>
</comment>
<reference evidence="4" key="2">
    <citation type="submission" date="2020-09" db="EMBL/GenBank/DDBJ databases">
        <authorList>
            <person name="Sun Q."/>
            <person name="Zhou Y."/>
        </authorList>
    </citation>
    <scope>NUCLEOTIDE SEQUENCE</scope>
    <source>
        <strain evidence="4">CGMCC 1.15519</strain>
    </source>
</reference>
<accession>A0A916ZPZ6</accession>
<keyword evidence="3" id="KW-0996">Nickel insertion</keyword>
<dbReference type="HAMAP" id="MF_01384">
    <property type="entry name" value="UreD"/>
    <property type="match status" value="1"/>
</dbReference>
<evidence type="ECO:0000256" key="2">
    <source>
        <dbReference type="ARBA" id="ARBA00023186"/>
    </source>
</evidence>
<name>A0A916ZPZ6_9SPHN</name>
<reference evidence="4" key="1">
    <citation type="journal article" date="2014" name="Int. J. Syst. Evol. Microbiol.">
        <title>Complete genome sequence of Corynebacterium casei LMG S-19264T (=DSM 44701T), isolated from a smear-ripened cheese.</title>
        <authorList>
            <consortium name="US DOE Joint Genome Institute (JGI-PGF)"/>
            <person name="Walter F."/>
            <person name="Albersmeier A."/>
            <person name="Kalinowski J."/>
            <person name="Ruckert C."/>
        </authorList>
    </citation>
    <scope>NUCLEOTIDE SEQUENCE</scope>
    <source>
        <strain evidence="4">CGMCC 1.15519</strain>
    </source>
</reference>
<comment type="subcellular location">
    <subcellularLocation>
        <location evidence="3">Cytoplasm</location>
    </subcellularLocation>
</comment>
<dbReference type="RefSeq" id="WP_188762036.1">
    <property type="nucleotide sequence ID" value="NZ_BMJM01000003.1"/>
</dbReference>
<dbReference type="EMBL" id="BMJM01000003">
    <property type="protein sequence ID" value="GGE07331.1"/>
    <property type="molecule type" value="Genomic_DNA"/>
</dbReference>
<protein>
    <recommendedName>
        <fullName evidence="3">Urease accessory protein UreD</fullName>
    </recommendedName>
</protein>
<dbReference type="Proteomes" id="UP000635071">
    <property type="component" value="Unassembled WGS sequence"/>
</dbReference>
<sequence>MKSQSAAGESLPPPRHQRVDGAARLAVGKNGLTDLYQRAPCRLLFPDTEPGEPLQAVSLTTTGGLTGGDRIAFELDIAADAAATLTTQAAERLYRVHPGDPDILIDTVLTIGDRGWGEWLAQEAILYDGTRVRRRFQADVAASGRMLAVESLVFGRTAMGETIRTGRIHDSWHIRRNGRLVWVDALHLEGDIAAQMAAPFAFGDANSTATILYVGPDAADHLTAVRTLIDGAQGGATIFDGLLIVRLLSADAAALRRSVIRIVAGLRHLAGGYLAAMPNVWHC</sequence>
<evidence type="ECO:0000256" key="3">
    <source>
        <dbReference type="HAMAP-Rule" id="MF_01384"/>
    </source>
</evidence>
<evidence type="ECO:0000313" key="5">
    <source>
        <dbReference type="Proteomes" id="UP000635071"/>
    </source>
</evidence>
<keyword evidence="5" id="KW-1185">Reference proteome</keyword>
<dbReference type="AlphaFoldDB" id="A0A916ZPZ6"/>
<comment type="subunit">
    <text evidence="3">UreD, UreF and UreG form a complex that acts as a GTP-hydrolysis-dependent molecular chaperone, activating the urease apoprotein by helping to assemble the nickel containing metallocenter of UreC. The UreE protein probably delivers the nickel.</text>
</comment>
<dbReference type="GO" id="GO:0016151">
    <property type="term" value="F:nickel cation binding"/>
    <property type="evidence" value="ECO:0007669"/>
    <property type="project" value="UniProtKB-UniRule"/>
</dbReference>
<keyword evidence="3" id="KW-0963">Cytoplasm</keyword>
<proteinExistence type="inferred from homology"/>
<dbReference type="PANTHER" id="PTHR33643">
    <property type="entry name" value="UREASE ACCESSORY PROTEIN D"/>
    <property type="match status" value="1"/>
</dbReference>
<organism evidence="4 5">
    <name type="scientific">Sandarakinorhabdus glacialis</name>
    <dbReference type="NCBI Taxonomy" id="1614636"/>
    <lineage>
        <taxon>Bacteria</taxon>
        <taxon>Pseudomonadati</taxon>
        <taxon>Pseudomonadota</taxon>
        <taxon>Alphaproteobacteria</taxon>
        <taxon>Sphingomonadales</taxon>
        <taxon>Sphingosinicellaceae</taxon>
        <taxon>Sandarakinorhabdus</taxon>
    </lineage>
</organism>
<comment type="function">
    <text evidence="3">Required for maturation of urease via the functional incorporation of the urease nickel metallocenter.</text>
</comment>
<evidence type="ECO:0000313" key="4">
    <source>
        <dbReference type="EMBL" id="GGE07331.1"/>
    </source>
</evidence>
<gene>
    <name evidence="3 4" type="primary">ureD</name>
    <name evidence="4" type="ORF">GCM10011529_12170</name>
</gene>
<dbReference type="GO" id="GO:0005737">
    <property type="term" value="C:cytoplasm"/>
    <property type="evidence" value="ECO:0007669"/>
    <property type="project" value="UniProtKB-SubCell"/>
</dbReference>
<dbReference type="Pfam" id="PF01774">
    <property type="entry name" value="UreD"/>
    <property type="match status" value="1"/>
</dbReference>
<evidence type="ECO:0000256" key="1">
    <source>
        <dbReference type="ARBA" id="ARBA00007177"/>
    </source>
</evidence>
<dbReference type="InterPro" id="IPR002669">
    <property type="entry name" value="UreD"/>
</dbReference>